<name>A0A0D9ZI92_9ORYZ</name>
<dbReference type="EnsemblPlants" id="OGLUM04G05590.1">
    <property type="protein sequence ID" value="OGLUM04G05590.1"/>
    <property type="gene ID" value="OGLUM04G05590"/>
</dbReference>
<sequence length="174" mass="18516">MAGMMGEEREGGGCFKLQGLLAFGSSSPVPQFRLGPWYRHWAMVGVDVSRVAPFRTRGIVGSGTDGLDFISPHPTLAASPLQAPLACVVPSPLHRRRLALPLPIPLPSRYPLQRIQLPRGEGRKPLPDTCSPFISMPPPPPSSSPSTPLGERARQLAAKGVDAGRGGGRSRQAI</sequence>
<reference evidence="2" key="1">
    <citation type="submission" date="2015-04" db="UniProtKB">
        <authorList>
            <consortium name="EnsemblPlants"/>
        </authorList>
    </citation>
    <scope>IDENTIFICATION</scope>
</reference>
<dbReference type="Proteomes" id="UP000026961">
    <property type="component" value="Chromosome 4"/>
</dbReference>
<dbReference type="Gramene" id="OGLUM04G05590.1">
    <property type="protein sequence ID" value="OGLUM04G05590.1"/>
    <property type="gene ID" value="OGLUM04G05590"/>
</dbReference>
<reference evidence="2" key="2">
    <citation type="submission" date="2018-05" db="EMBL/GenBank/DDBJ databases">
        <title>OgluRS3 (Oryza glumaepatula Reference Sequence Version 3).</title>
        <authorList>
            <person name="Zhang J."/>
            <person name="Kudrna D."/>
            <person name="Lee S."/>
            <person name="Talag J."/>
            <person name="Welchert J."/>
            <person name="Wing R.A."/>
        </authorList>
    </citation>
    <scope>NUCLEOTIDE SEQUENCE [LARGE SCALE GENOMIC DNA]</scope>
</reference>
<organism evidence="2">
    <name type="scientific">Oryza glumipatula</name>
    <dbReference type="NCBI Taxonomy" id="40148"/>
    <lineage>
        <taxon>Eukaryota</taxon>
        <taxon>Viridiplantae</taxon>
        <taxon>Streptophyta</taxon>
        <taxon>Embryophyta</taxon>
        <taxon>Tracheophyta</taxon>
        <taxon>Spermatophyta</taxon>
        <taxon>Magnoliopsida</taxon>
        <taxon>Liliopsida</taxon>
        <taxon>Poales</taxon>
        <taxon>Poaceae</taxon>
        <taxon>BOP clade</taxon>
        <taxon>Oryzoideae</taxon>
        <taxon>Oryzeae</taxon>
        <taxon>Oryzinae</taxon>
        <taxon>Oryza</taxon>
    </lineage>
</organism>
<accession>A0A0D9ZI92</accession>
<keyword evidence="3" id="KW-1185">Reference proteome</keyword>
<evidence type="ECO:0000256" key="1">
    <source>
        <dbReference type="SAM" id="MobiDB-lite"/>
    </source>
</evidence>
<proteinExistence type="predicted"/>
<evidence type="ECO:0000313" key="3">
    <source>
        <dbReference type="Proteomes" id="UP000026961"/>
    </source>
</evidence>
<protein>
    <submittedName>
        <fullName evidence="2">Uncharacterized protein</fullName>
    </submittedName>
</protein>
<evidence type="ECO:0000313" key="2">
    <source>
        <dbReference type="EnsemblPlants" id="OGLUM04G05590.1"/>
    </source>
</evidence>
<feature type="compositionally biased region" description="Gly residues" evidence="1">
    <location>
        <begin position="163"/>
        <end position="174"/>
    </location>
</feature>
<dbReference type="HOGENOM" id="CLU_1542462_0_0_1"/>
<feature type="region of interest" description="Disordered" evidence="1">
    <location>
        <begin position="118"/>
        <end position="174"/>
    </location>
</feature>
<dbReference type="AlphaFoldDB" id="A0A0D9ZI92"/>